<dbReference type="GO" id="GO:0030476">
    <property type="term" value="P:ascospore wall assembly"/>
    <property type="evidence" value="ECO:0007669"/>
    <property type="project" value="EnsemblFungi"/>
</dbReference>
<dbReference type="OMA" id="WTQEAND"/>
<evidence type="ECO:0000256" key="4">
    <source>
        <dbReference type="ARBA" id="ARBA00022622"/>
    </source>
</evidence>
<comment type="similarity">
    <text evidence="3 10">Belongs to the glycosyl hydrolase 72 family.</text>
</comment>
<dbReference type="STRING" id="619300.G3ASD6"/>
<evidence type="ECO:0000313" key="13">
    <source>
        <dbReference type="Proteomes" id="UP000000709"/>
    </source>
</evidence>
<comment type="function">
    <text evidence="10">Splits internally a 1,3-beta-glucan molecule and transfers the newly generated reducing end (the donor) to the non-reducing end of another 1,3-beta-glucan molecule (the acceptor) forming a 1,3-beta linkage, resulting in the elongation of 1,3-beta-glucan chains in the cell wall.</text>
</comment>
<dbReference type="GeneID" id="18871028"/>
<evidence type="ECO:0000256" key="2">
    <source>
        <dbReference type="ARBA" id="ARBA00004589"/>
    </source>
</evidence>
<evidence type="ECO:0000256" key="10">
    <source>
        <dbReference type="RuleBase" id="RU361209"/>
    </source>
</evidence>
<dbReference type="eggNOG" id="ENOG502QRZZ">
    <property type="taxonomic scope" value="Eukaryota"/>
</dbReference>
<dbReference type="PANTHER" id="PTHR31468">
    <property type="entry name" value="1,3-BETA-GLUCANOSYLTRANSFERASE GAS1"/>
    <property type="match status" value="1"/>
</dbReference>
<feature type="region of interest" description="Disordered" evidence="11">
    <location>
        <begin position="440"/>
        <end position="492"/>
    </location>
</feature>
<dbReference type="InParanoid" id="G3ASD6"/>
<dbReference type="InterPro" id="IPR017853">
    <property type="entry name" value="GH"/>
</dbReference>
<dbReference type="GO" id="GO:0098552">
    <property type="term" value="C:side of membrane"/>
    <property type="evidence" value="ECO:0007669"/>
    <property type="project" value="UniProtKB-KW"/>
</dbReference>
<evidence type="ECO:0000256" key="6">
    <source>
        <dbReference type="ARBA" id="ARBA00022729"/>
    </source>
</evidence>
<dbReference type="KEGG" id="spaa:SPAPADRAFT_155767"/>
<gene>
    <name evidence="12" type="ORF">SPAPADRAFT_155767</name>
</gene>
<name>G3ASD6_SPAPN</name>
<dbReference type="Proteomes" id="UP000000709">
    <property type="component" value="Unassembled WGS sequence"/>
</dbReference>
<dbReference type="GO" id="GO:0042124">
    <property type="term" value="F:1,3-beta-glucanosyltransferase activity"/>
    <property type="evidence" value="ECO:0007669"/>
    <property type="project" value="EnsemblFungi"/>
</dbReference>
<feature type="signal peptide" evidence="10">
    <location>
        <begin position="1"/>
        <end position="25"/>
    </location>
</feature>
<keyword evidence="8" id="KW-0325">Glycoprotein</keyword>
<keyword evidence="7 10" id="KW-0472">Membrane</keyword>
<keyword evidence="5 10" id="KW-0808">Transferase</keyword>
<sequence length="512" mass="58015">MHYINLISFKVLIVLSILFINQVGAYVHPITIHGHFFVDSVTKEPFYIKGIDYQPGGSSAVSNHKDPLSDPEICARDIILFQELGINTIRIYSVNADLDHNVCMTMLATAGIYLVLDVNSPLPNHHLNRYEPWTTYNLFYLENVFKIVEQFSYYNNTLGFIAGNEVVSDPTSASVAPPYIKGMIRDIKTYIEYNSPRTIPVGYSAADDLNYRMSLASYLECADENPAESVDFYGVNSYQWCGEQTFYSSGYNILVNDYHGFTRPVFFSEYGCNEVLPRNFDEVQVLYTNDMIDVFSGGLVYEFTQEPNNYGLVEVQPNGDIKLLRDFMQLKKQFDSIPELDYAFVANSMRTNAREIHSKLKQYKSAIPKCGESYPNIGISIGIPVSIAENLIETGVKVKPGHYVHLEPHQLTTKYNIFQANGEKYPTYLSIDILVNVTQDEPESSVTPPSVVPHVKNPHSPPPETTEIEEEFPNEEEDVAESDPDNTTTKSFRGMFQRVATSFKKLYSSLFN</sequence>
<keyword evidence="6 10" id="KW-0732">Signal</keyword>
<dbReference type="Gene3D" id="3.20.20.80">
    <property type="entry name" value="Glycosidases"/>
    <property type="match status" value="1"/>
</dbReference>
<evidence type="ECO:0000256" key="1">
    <source>
        <dbReference type="ARBA" id="ARBA00004196"/>
    </source>
</evidence>
<dbReference type="HOGENOM" id="CLU_021855_1_2_1"/>
<proteinExistence type="inferred from homology"/>
<dbReference type="GO" id="GO:0071970">
    <property type="term" value="P:fungal-type cell wall (1-&gt;3)-beta-D-glucan biosynthetic process"/>
    <property type="evidence" value="ECO:0007669"/>
    <property type="project" value="TreeGrafter"/>
</dbReference>
<dbReference type="OrthoDB" id="421038at2759"/>
<dbReference type="FunCoup" id="G3ASD6">
    <property type="interactions" value="33"/>
</dbReference>
<dbReference type="Pfam" id="PF03198">
    <property type="entry name" value="Glyco_hydro_72"/>
    <property type="match status" value="1"/>
</dbReference>
<protein>
    <recommendedName>
        <fullName evidence="10">1,3-beta-glucanosyltransferase</fullName>
        <ecNumber evidence="10">2.4.1.-</ecNumber>
    </recommendedName>
</protein>
<feature type="compositionally biased region" description="Acidic residues" evidence="11">
    <location>
        <begin position="466"/>
        <end position="484"/>
    </location>
</feature>
<comment type="subcellular location">
    <subcellularLocation>
        <location evidence="1">Cell envelope</location>
    </subcellularLocation>
    <subcellularLocation>
        <location evidence="10">Cell membrane</location>
        <topology evidence="10">Lipid-anchor</topology>
        <topology evidence="10">GPI-anchor</topology>
    </subcellularLocation>
    <subcellularLocation>
        <location evidence="2">Membrane</location>
        <topology evidence="2">Lipid-anchor</topology>
        <topology evidence="2">GPI-anchor</topology>
    </subcellularLocation>
</comment>
<feature type="chain" id="PRO_5005131582" description="1,3-beta-glucanosyltransferase" evidence="10">
    <location>
        <begin position="26"/>
        <end position="512"/>
    </location>
</feature>
<dbReference type="AlphaFoldDB" id="G3ASD6"/>
<evidence type="ECO:0000256" key="5">
    <source>
        <dbReference type="ARBA" id="ARBA00022679"/>
    </source>
</evidence>
<dbReference type="EC" id="2.4.1.-" evidence="10"/>
<keyword evidence="9 10" id="KW-0449">Lipoprotein</keyword>
<evidence type="ECO:0000256" key="7">
    <source>
        <dbReference type="ARBA" id="ARBA00023136"/>
    </source>
</evidence>
<evidence type="ECO:0000313" key="12">
    <source>
        <dbReference type="EMBL" id="EGW30675.1"/>
    </source>
</evidence>
<reference evidence="12 13" key="1">
    <citation type="journal article" date="2011" name="Proc. Natl. Acad. Sci. U.S.A.">
        <title>Comparative genomics of xylose-fermenting fungi for enhanced biofuel production.</title>
        <authorList>
            <person name="Wohlbach D.J."/>
            <person name="Kuo A."/>
            <person name="Sato T.K."/>
            <person name="Potts K.M."/>
            <person name="Salamov A.A."/>
            <person name="LaButti K.M."/>
            <person name="Sun H."/>
            <person name="Clum A."/>
            <person name="Pangilinan J.L."/>
            <person name="Lindquist E.A."/>
            <person name="Lucas S."/>
            <person name="Lapidus A."/>
            <person name="Jin M."/>
            <person name="Gunawan C."/>
            <person name="Balan V."/>
            <person name="Dale B.E."/>
            <person name="Jeffries T.W."/>
            <person name="Zinkel R."/>
            <person name="Barry K.W."/>
            <person name="Grigoriev I.V."/>
            <person name="Gasch A.P."/>
        </authorList>
    </citation>
    <scope>NUCLEOTIDE SEQUENCE [LARGE SCALE GENOMIC DNA]</scope>
    <source>
        <strain evidence="13">NRRL Y-27907 / 11-Y1</strain>
    </source>
</reference>
<dbReference type="RefSeq" id="XP_007376708.1">
    <property type="nucleotide sequence ID" value="XM_007376646.1"/>
</dbReference>
<dbReference type="InterPro" id="IPR004886">
    <property type="entry name" value="Glucanosyltransferase"/>
</dbReference>
<keyword evidence="4 10" id="KW-0336">GPI-anchor</keyword>
<evidence type="ECO:0000256" key="8">
    <source>
        <dbReference type="ARBA" id="ARBA00023180"/>
    </source>
</evidence>
<dbReference type="GO" id="GO:0005886">
    <property type="term" value="C:plasma membrane"/>
    <property type="evidence" value="ECO:0007669"/>
    <property type="project" value="UniProtKB-SubCell"/>
</dbReference>
<dbReference type="SUPFAM" id="SSF51445">
    <property type="entry name" value="(Trans)glycosidases"/>
    <property type="match status" value="1"/>
</dbReference>
<evidence type="ECO:0000256" key="11">
    <source>
        <dbReference type="SAM" id="MobiDB-lite"/>
    </source>
</evidence>
<keyword evidence="13" id="KW-1185">Reference proteome</keyword>
<evidence type="ECO:0000256" key="9">
    <source>
        <dbReference type="ARBA" id="ARBA00023288"/>
    </source>
</evidence>
<organism evidence="13">
    <name type="scientific">Spathaspora passalidarum (strain NRRL Y-27907 / 11-Y1)</name>
    <dbReference type="NCBI Taxonomy" id="619300"/>
    <lineage>
        <taxon>Eukaryota</taxon>
        <taxon>Fungi</taxon>
        <taxon>Dikarya</taxon>
        <taxon>Ascomycota</taxon>
        <taxon>Saccharomycotina</taxon>
        <taxon>Pichiomycetes</taxon>
        <taxon>Debaryomycetaceae</taxon>
        <taxon>Spathaspora</taxon>
    </lineage>
</organism>
<dbReference type="FunFam" id="3.20.20.80:FF:000032">
    <property type="entry name" value="1,3-beta-glucanosyltransferase"/>
    <property type="match status" value="1"/>
</dbReference>
<dbReference type="GO" id="GO:0009277">
    <property type="term" value="C:fungal-type cell wall"/>
    <property type="evidence" value="ECO:0007669"/>
    <property type="project" value="EnsemblFungi"/>
</dbReference>
<evidence type="ECO:0000256" key="3">
    <source>
        <dbReference type="ARBA" id="ARBA00007528"/>
    </source>
</evidence>
<dbReference type="EMBL" id="GL996504">
    <property type="protein sequence ID" value="EGW30675.1"/>
    <property type="molecule type" value="Genomic_DNA"/>
</dbReference>
<accession>G3ASD6</accession>
<dbReference type="PANTHER" id="PTHR31468:SF14">
    <property type="entry name" value="1,3-BETA-GLUCANOSYLTRANSFERASE GAS4"/>
    <property type="match status" value="1"/>
</dbReference>
<feature type="compositionally biased region" description="Low complexity" evidence="11">
    <location>
        <begin position="444"/>
        <end position="453"/>
    </location>
</feature>